<organism evidence="1">
    <name type="scientific">marine sediment metagenome</name>
    <dbReference type="NCBI Taxonomy" id="412755"/>
    <lineage>
        <taxon>unclassified sequences</taxon>
        <taxon>metagenomes</taxon>
        <taxon>ecological metagenomes</taxon>
    </lineage>
</organism>
<proteinExistence type="predicted"/>
<gene>
    <name evidence="1" type="ORF">LCGC14_1103240</name>
</gene>
<reference evidence="1" key="1">
    <citation type="journal article" date="2015" name="Nature">
        <title>Complex archaea that bridge the gap between prokaryotes and eukaryotes.</title>
        <authorList>
            <person name="Spang A."/>
            <person name="Saw J.H."/>
            <person name="Jorgensen S.L."/>
            <person name="Zaremba-Niedzwiedzka K."/>
            <person name="Martijn J."/>
            <person name="Lind A.E."/>
            <person name="van Eijk R."/>
            <person name="Schleper C."/>
            <person name="Guy L."/>
            <person name="Ettema T.J."/>
        </authorList>
    </citation>
    <scope>NUCLEOTIDE SEQUENCE</scope>
</reference>
<accession>A0A0F9QF54</accession>
<dbReference type="AlphaFoldDB" id="A0A0F9QF54"/>
<protein>
    <submittedName>
        <fullName evidence="1">Uncharacterized protein</fullName>
    </submittedName>
</protein>
<sequence length="86" mass="10094">MAIFSINGRKLTIVSKHISYTKYKIYVYNITKMNINLLINKKLVLFHDGIMFKCEVDCTIPLVHVTTNDKIEYIQLSIIEKAQLFR</sequence>
<name>A0A0F9QF54_9ZZZZ</name>
<dbReference type="EMBL" id="LAZR01004984">
    <property type="protein sequence ID" value="KKN03893.1"/>
    <property type="molecule type" value="Genomic_DNA"/>
</dbReference>
<comment type="caution">
    <text evidence="1">The sequence shown here is derived from an EMBL/GenBank/DDBJ whole genome shotgun (WGS) entry which is preliminary data.</text>
</comment>
<evidence type="ECO:0000313" key="1">
    <source>
        <dbReference type="EMBL" id="KKN03893.1"/>
    </source>
</evidence>